<gene>
    <name evidence="9" type="ORF">CHLRE_02g119050v5</name>
</gene>
<dbReference type="PANTHER" id="PTHR48081">
    <property type="entry name" value="AB HYDROLASE SUPERFAMILY PROTEIN C4A8.06C"/>
    <property type="match status" value="1"/>
</dbReference>
<dbReference type="EC" id="3.1.1.n2" evidence="3"/>
<dbReference type="GO" id="GO:0008236">
    <property type="term" value="F:serine-type peptidase activity"/>
    <property type="evidence" value="ECO:0007669"/>
    <property type="project" value="InterPro"/>
</dbReference>
<dbReference type="KEGG" id="cre:CHLRE_02g119050v5"/>
<protein>
    <recommendedName>
        <fullName evidence="3">protein-S-isoprenylcysteine alpha-carbonyl methylesterase</fullName>
        <ecNumber evidence="3">3.1.1.n2</ecNumber>
    </recommendedName>
</protein>
<evidence type="ECO:0000256" key="5">
    <source>
        <dbReference type="SAM" id="MobiDB-lite"/>
    </source>
</evidence>
<evidence type="ECO:0000256" key="1">
    <source>
        <dbReference type="ARBA" id="ARBA00022801"/>
    </source>
</evidence>
<reference evidence="9 10" key="1">
    <citation type="journal article" date="2007" name="Science">
        <title>The Chlamydomonas genome reveals the evolution of key animal and plant functions.</title>
        <authorList>
            <person name="Merchant S.S."/>
            <person name="Prochnik S.E."/>
            <person name="Vallon O."/>
            <person name="Harris E.H."/>
            <person name="Karpowicz S.J."/>
            <person name="Witman G.B."/>
            <person name="Terry A."/>
            <person name="Salamov A."/>
            <person name="Fritz-Laylin L.K."/>
            <person name="Marechal-Drouard L."/>
            <person name="Marshall W.F."/>
            <person name="Qu L.H."/>
            <person name="Nelson D.R."/>
            <person name="Sanderfoot A.A."/>
            <person name="Spalding M.H."/>
            <person name="Kapitonov V.V."/>
            <person name="Ren Q."/>
            <person name="Ferris P."/>
            <person name="Lindquist E."/>
            <person name="Shapiro H."/>
            <person name="Lucas S.M."/>
            <person name="Grimwood J."/>
            <person name="Schmutz J."/>
            <person name="Cardol P."/>
            <person name="Cerutti H."/>
            <person name="Chanfreau G."/>
            <person name="Chen C.L."/>
            <person name="Cognat V."/>
            <person name="Croft M.T."/>
            <person name="Dent R."/>
            <person name="Dutcher S."/>
            <person name="Fernandez E."/>
            <person name="Fukuzawa H."/>
            <person name="Gonzalez-Ballester D."/>
            <person name="Gonzalez-Halphen D."/>
            <person name="Hallmann A."/>
            <person name="Hanikenne M."/>
            <person name="Hippler M."/>
            <person name="Inwood W."/>
            <person name="Jabbari K."/>
            <person name="Kalanon M."/>
            <person name="Kuras R."/>
            <person name="Lefebvre P.A."/>
            <person name="Lemaire S.D."/>
            <person name="Lobanov A.V."/>
            <person name="Lohr M."/>
            <person name="Manuell A."/>
            <person name="Meier I."/>
            <person name="Mets L."/>
            <person name="Mittag M."/>
            <person name="Mittelmeier T."/>
            <person name="Moroney J.V."/>
            <person name="Moseley J."/>
            <person name="Napoli C."/>
            <person name="Nedelcu A.M."/>
            <person name="Niyogi K."/>
            <person name="Novoselov S.V."/>
            <person name="Paulsen I.T."/>
            <person name="Pazour G."/>
            <person name="Purton S."/>
            <person name="Ral J.P."/>
            <person name="Riano-Pachon D.M."/>
            <person name="Riekhof W."/>
            <person name="Rymarquis L."/>
            <person name="Schroda M."/>
            <person name="Stern D."/>
            <person name="Umen J."/>
            <person name="Willows R."/>
            <person name="Wilson N."/>
            <person name="Zimmer S.L."/>
            <person name="Allmer J."/>
            <person name="Balk J."/>
            <person name="Bisova K."/>
            <person name="Chen C.J."/>
            <person name="Elias M."/>
            <person name="Gendler K."/>
            <person name="Hauser C."/>
            <person name="Lamb M.R."/>
            <person name="Ledford H."/>
            <person name="Long J.C."/>
            <person name="Minagawa J."/>
            <person name="Page M.D."/>
            <person name="Pan J."/>
            <person name="Pootakham W."/>
            <person name="Roje S."/>
            <person name="Rose A."/>
            <person name="Stahlberg E."/>
            <person name="Terauchi A.M."/>
            <person name="Yang P."/>
            <person name="Ball S."/>
            <person name="Bowler C."/>
            <person name="Dieckmann C.L."/>
            <person name="Gladyshev V.N."/>
            <person name="Green P."/>
            <person name="Jorgensen R."/>
            <person name="Mayfield S."/>
            <person name="Mueller-Roeber B."/>
            <person name="Rajamani S."/>
            <person name="Sayre R.T."/>
            <person name="Brokstein P."/>
            <person name="Dubchak I."/>
            <person name="Goodstein D."/>
            <person name="Hornick L."/>
            <person name="Huang Y.W."/>
            <person name="Jhaveri J."/>
            <person name="Luo Y."/>
            <person name="Martinez D."/>
            <person name="Ngau W.C."/>
            <person name="Otillar B."/>
            <person name="Poliakov A."/>
            <person name="Porter A."/>
            <person name="Szajkowski L."/>
            <person name="Werner G."/>
            <person name="Zhou K."/>
            <person name="Grigoriev I.V."/>
            <person name="Rokhsar D.S."/>
            <person name="Grossman A.R."/>
        </authorList>
    </citation>
    <scope>NUCLEOTIDE SEQUENCE [LARGE SCALE GENOMIC DNA]</scope>
    <source>
        <strain evidence="10">CC-503</strain>
    </source>
</reference>
<keyword evidence="10" id="KW-1185">Reference proteome</keyword>
<dbReference type="Pfam" id="PF00326">
    <property type="entry name" value="Peptidase_S9"/>
    <property type="match status" value="1"/>
</dbReference>
<dbReference type="ExpressionAtlas" id="A0A2K3E3N0">
    <property type="expression patterns" value="baseline"/>
</dbReference>
<evidence type="ECO:0000256" key="3">
    <source>
        <dbReference type="ARBA" id="ARBA00038928"/>
    </source>
</evidence>
<feature type="region of interest" description="Disordered" evidence="5">
    <location>
        <begin position="303"/>
        <end position="334"/>
    </location>
</feature>
<dbReference type="FunCoup" id="A0A2K3E3N0">
    <property type="interactions" value="550"/>
</dbReference>
<dbReference type="Proteomes" id="UP000006906">
    <property type="component" value="Chromosome 2"/>
</dbReference>
<dbReference type="RefSeq" id="XP_042927657.1">
    <property type="nucleotide sequence ID" value="XM_043060023.1"/>
</dbReference>
<keyword evidence="6" id="KW-0812">Transmembrane</keyword>
<dbReference type="PANTHER" id="PTHR48081:SF33">
    <property type="entry name" value="KYNURENINE FORMAMIDASE"/>
    <property type="match status" value="1"/>
</dbReference>
<feature type="region of interest" description="Disordered" evidence="5">
    <location>
        <begin position="1"/>
        <end position="41"/>
    </location>
</feature>
<feature type="domain" description="BD-FAE-like" evidence="8">
    <location>
        <begin position="133"/>
        <end position="282"/>
    </location>
</feature>
<name>A0A2K3E3N0_CHLRE</name>
<dbReference type="STRING" id="3055.A0A2K3E3N0"/>
<dbReference type="GeneID" id="5727986"/>
<dbReference type="InterPro" id="IPR029058">
    <property type="entry name" value="AB_hydrolase_fold"/>
</dbReference>
<organism evidence="9 10">
    <name type="scientific">Chlamydomonas reinhardtii</name>
    <name type="common">Chlamydomonas smithii</name>
    <dbReference type="NCBI Taxonomy" id="3055"/>
    <lineage>
        <taxon>Eukaryota</taxon>
        <taxon>Viridiplantae</taxon>
        <taxon>Chlorophyta</taxon>
        <taxon>core chlorophytes</taxon>
        <taxon>Chlorophyceae</taxon>
        <taxon>CS clade</taxon>
        <taxon>Chlamydomonadales</taxon>
        <taxon>Chlamydomonadaceae</taxon>
        <taxon>Chlamydomonas</taxon>
    </lineage>
</organism>
<feature type="region of interest" description="Disordered" evidence="5">
    <location>
        <begin position="368"/>
        <end position="389"/>
    </location>
</feature>
<dbReference type="Pfam" id="PF20434">
    <property type="entry name" value="BD-FAE"/>
    <property type="match status" value="1"/>
</dbReference>
<proteinExistence type="inferred from homology"/>
<feature type="domain" description="Peptidase S9 prolyl oligopeptidase catalytic" evidence="7">
    <location>
        <begin position="397"/>
        <end position="477"/>
    </location>
</feature>
<dbReference type="GO" id="GO:0006508">
    <property type="term" value="P:proteolysis"/>
    <property type="evidence" value="ECO:0007669"/>
    <property type="project" value="InterPro"/>
</dbReference>
<comment type="catalytic activity">
    <reaction evidence="4">
        <text>[protein]-C-terminal S-[(2E,6E)-farnesyl]-L-cysteine methyl ester + H2O = [protein]-C-terminal S-[(2E,6E)-farnesyl]-L-cysteine + methanol + H(+)</text>
        <dbReference type="Rhea" id="RHEA:48520"/>
        <dbReference type="Rhea" id="RHEA-COMP:12125"/>
        <dbReference type="Rhea" id="RHEA-COMP:12126"/>
        <dbReference type="ChEBI" id="CHEBI:15377"/>
        <dbReference type="ChEBI" id="CHEBI:15378"/>
        <dbReference type="ChEBI" id="CHEBI:17790"/>
        <dbReference type="ChEBI" id="CHEBI:90510"/>
        <dbReference type="ChEBI" id="CHEBI:90511"/>
        <dbReference type="EC" id="3.1.1.n2"/>
    </reaction>
</comment>
<sequence>MVSGVEMGHSGSNGGLTNRQHQAGDGAGHKPAHDSAASLPPSEPGSMLDLTAPLEHATGLLRRVITEAFLLLRLAVRLWSYLGMGWKWFVQLMRLVLYAALLLPGFLQMVVFYVFSPRVRRSVVYGAKPRQRLDLYYPPSSRTAAHGSVPVVIYITGGAWTIGYKAWGALLGRRLSEQGVLVACLDYRNFPQGDALDMLEDVNTGICWVLRRVHRLGGDPDNVTLVGQSAGGHLAGLSLLRQAEQAASGRSALGATPSWSPGCIKAFVGVSGAFDLVGLAEHLHRRGLYKNLLDRIMSLTTPADVSSTRGGKKVAVAGPHPPPSRTASGCSEGGAGGSYPADAAAVVTTTNSTSSSSCGMGSMIDKGAASGKAGGDSEPSAGSGAGEGSIAVHVGTRHDASGCKGGAEPAYDALSPLAAARRMGSDAAALLPGVLLVHGTADKTVPCEGSARLAEALQTAGATRPVRCLLVPGKTHTAFLLEDPMRGGRDLLMDCVLGAVLGGGEGEGDTGKPVVSVLSAEDAAPPGVRHVYGTLCPGFLCDWAGWVCPF</sequence>
<dbReference type="OrthoDB" id="6495301at2759"/>
<dbReference type="SUPFAM" id="SSF53474">
    <property type="entry name" value="alpha/beta-Hydrolases"/>
    <property type="match status" value="1"/>
</dbReference>
<dbReference type="InterPro" id="IPR001375">
    <property type="entry name" value="Peptidase_S9_cat"/>
</dbReference>
<keyword evidence="6" id="KW-1133">Transmembrane helix</keyword>
<dbReference type="EMBL" id="CM008963">
    <property type="protein sequence ID" value="PNW87347.1"/>
    <property type="molecule type" value="Genomic_DNA"/>
</dbReference>
<dbReference type="Gramene" id="PNW87347">
    <property type="protein sequence ID" value="PNW87347"/>
    <property type="gene ID" value="CHLRE_02g119050v5"/>
</dbReference>
<dbReference type="AlphaFoldDB" id="A0A2K3E3N0"/>
<evidence type="ECO:0000313" key="9">
    <source>
        <dbReference type="EMBL" id="PNW87347.1"/>
    </source>
</evidence>
<feature type="transmembrane region" description="Helical" evidence="6">
    <location>
        <begin position="95"/>
        <end position="115"/>
    </location>
</feature>
<evidence type="ECO:0000256" key="2">
    <source>
        <dbReference type="ARBA" id="ARBA00038028"/>
    </source>
</evidence>
<dbReference type="Gene3D" id="3.40.50.1820">
    <property type="entry name" value="alpha/beta hydrolase"/>
    <property type="match status" value="2"/>
</dbReference>
<dbReference type="InterPro" id="IPR049492">
    <property type="entry name" value="BD-FAE-like_dom"/>
</dbReference>
<evidence type="ECO:0000256" key="4">
    <source>
        <dbReference type="ARBA" id="ARBA00049507"/>
    </source>
</evidence>
<keyword evidence="6" id="KW-0472">Membrane</keyword>
<evidence type="ECO:0000259" key="8">
    <source>
        <dbReference type="Pfam" id="PF20434"/>
    </source>
</evidence>
<comment type="similarity">
    <text evidence="2">Belongs to the AB hydrolase superfamily. Isoprenylcysteine methylesterase family.</text>
</comment>
<evidence type="ECO:0000313" key="10">
    <source>
        <dbReference type="Proteomes" id="UP000006906"/>
    </source>
</evidence>
<dbReference type="InterPro" id="IPR050300">
    <property type="entry name" value="GDXG_lipolytic_enzyme"/>
</dbReference>
<dbReference type="InParanoid" id="A0A2K3E3N0"/>
<accession>A0A2K3E3N0</accession>
<feature type="compositionally biased region" description="Low complexity" evidence="5">
    <location>
        <begin position="368"/>
        <end position="382"/>
    </location>
</feature>
<evidence type="ECO:0000259" key="7">
    <source>
        <dbReference type="Pfam" id="PF00326"/>
    </source>
</evidence>
<evidence type="ECO:0000256" key="6">
    <source>
        <dbReference type="SAM" id="Phobius"/>
    </source>
</evidence>
<keyword evidence="1" id="KW-0378">Hydrolase</keyword>